<feature type="compositionally biased region" description="Polar residues" evidence="1">
    <location>
        <begin position="92"/>
        <end position="112"/>
    </location>
</feature>
<feature type="compositionally biased region" description="Polar residues" evidence="1">
    <location>
        <begin position="169"/>
        <end position="186"/>
    </location>
</feature>
<feature type="compositionally biased region" description="Basic and acidic residues" evidence="1">
    <location>
        <begin position="70"/>
        <end position="82"/>
    </location>
</feature>
<keyword evidence="2" id="KW-0472">Membrane</keyword>
<name>A0AAN9N181_CANGL</name>
<evidence type="ECO:0000313" key="4">
    <source>
        <dbReference type="Proteomes" id="UP001367508"/>
    </source>
</evidence>
<dbReference type="EMBL" id="JAYMYQ010000001">
    <property type="protein sequence ID" value="KAK7363746.1"/>
    <property type="molecule type" value="Genomic_DNA"/>
</dbReference>
<dbReference type="AlphaFoldDB" id="A0AAN9N181"/>
<feature type="region of interest" description="Disordered" evidence="1">
    <location>
        <begin position="301"/>
        <end position="329"/>
    </location>
</feature>
<feature type="compositionally biased region" description="Polar residues" evidence="1">
    <location>
        <begin position="1"/>
        <end position="17"/>
    </location>
</feature>
<reference evidence="3 4" key="1">
    <citation type="submission" date="2024-01" db="EMBL/GenBank/DDBJ databases">
        <title>The genomes of 5 underutilized Papilionoideae crops provide insights into root nodulation and disease resistanc.</title>
        <authorList>
            <person name="Jiang F."/>
        </authorList>
    </citation>
    <scope>NUCLEOTIDE SEQUENCE [LARGE SCALE GENOMIC DNA]</scope>
    <source>
        <strain evidence="3">LVBAO_FW01</strain>
        <tissue evidence="3">Leaves</tissue>
    </source>
</reference>
<dbReference type="PANTHER" id="PTHR34775">
    <property type="entry name" value="TRANSMEMBRANE PROTEIN"/>
    <property type="match status" value="1"/>
</dbReference>
<evidence type="ECO:0000256" key="2">
    <source>
        <dbReference type="SAM" id="Phobius"/>
    </source>
</evidence>
<feature type="compositionally biased region" description="Polar residues" evidence="1">
    <location>
        <begin position="38"/>
        <end position="51"/>
    </location>
</feature>
<evidence type="ECO:0000256" key="1">
    <source>
        <dbReference type="SAM" id="MobiDB-lite"/>
    </source>
</evidence>
<keyword evidence="4" id="KW-1185">Reference proteome</keyword>
<dbReference type="Proteomes" id="UP001367508">
    <property type="component" value="Unassembled WGS sequence"/>
</dbReference>
<feature type="region of interest" description="Disordered" evidence="1">
    <location>
        <begin position="166"/>
        <end position="189"/>
    </location>
</feature>
<feature type="compositionally biased region" description="Basic and acidic residues" evidence="1">
    <location>
        <begin position="816"/>
        <end position="825"/>
    </location>
</feature>
<feature type="transmembrane region" description="Helical" evidence="2">
    <location>
        <begin position="678"/>
        <end position="699"/>
    </location>
</feature>
<organism evidence="3 4">
    <name type="scientific">Canavalia gladiata</name>
    <name type="common">Sword bean</name>
    <name type="synonym">Dolichos gladiatus</name>
    <dbReference type="NCBI Taxonomy" id="3824"/>
    <lineage>
        <taxon>Eukaryota</taxon>
        <taxon>Viridiplantae</taxon>
        <taxon>Streptophyta</taxon>
        <taxon>Embryophyta</taxon>
        <taxon>Tracheophyta</taxon>
        <taxon>Spermatophyta</taxon>
        <taxon>Magnoliopsida</taxon>
        <taxon>eudicotyledons</taxon>
        <taxon>Gunneridae</taxon>
        <taxon>Pentapetalae</taxon>
        <taxon>rosids</taxon>
        <taxon>fabids</taxon>
        <taxon>Fabales</taxon>
        <taxon>Fabaceae</taxon>
        <taxon>Papilionoideae</taxon>
        <taxon>50 kb inversion clade</taxon>
        <taxon>NPAAA clade</taxon>
        <taxon>indigoferoid/millettioid clade</taxon>
        <taxon>Phaseoleae</taxon>
        <taxon>Canavalia</taxon>
    </lineage>
</organism>
<protein>
    <submittedName>
        <fullName evidence="3">Uncharacterized protein</fullName>
    </submittedName>
</protein>
<keyword evidence="2" id="KW-1133">Transmembrane helix</keyword>
<feature type="compositionally biased region" description="Basic and acidic residues" evidence="1">
    <location>
        <begin position="716"/>
        <end position="732"/>
    </location>
</feature>
<proteinExistence type="predicted"/>
<feature type="region of interest" description="Disordered" evidence="1">
    <location>
        <begin position="703"/>
        <end position="845"/>
    </location>
</feature>
<feature type="compositionally biased region" description="Low complexity" evidence="1">
    <location>
        <begin position="755"/>
        <end position="769"/>
    </location>
</feature>
<evidence type="ECO:0000313" key="3">
    <source>
        <dbReference type="EMBL" id="KAK7363746.1"/>
    </source>
</evidence>
<accession>A0AAN9N181</accession>
<dbReference type="PANTHER" id="PTHR34775:SF4">
    <property type="entry name" value="TRANSMEMBRANE PROTEIN"/>
    <property type="match status" value="1"/>
</dbReference>
<comment type="caution">
    <text evidence="3">The sequence shown here is derived from an EMBL/GenBank/DDBJ whole genome shotgun (WGS) entry which is preliminary data.</text>
</comment>
<gene>
    <name evidence="3" type="ORF">VNO77_05900</name>
</gene>
<sequence length="845" mass="93073">MPSNKLSNPNPRSSEISNPMRRSFTGNPFTKPTVIANPRTNFPITPANSPSDFPRRSSVGIRESAGSLRDITDDKENGKDQILKPAKVRSPAASSKGTKNFMSPTISASCKVNESPRKKVLVERNESVPNSADPKSHVRKVTFAEPLEEKKFDALFDGITPNFEDVPRSSLTSEDLSGESETTVNDMNVPLIPKNDIDISFETINDENTNAPLVLENAILTETVAEEPDCVNLDPTFKLSPTATPPLSMKATILSPLDADPLMPPYDPKTNYLSPRPQFLHYRPRARLELCSERELEDSFMSGSFSDTEVTEDTQSEGSQKESEDVSSVEIVKEEENHISEPGPPRRTLMPEETVEAKEAAKPCFTVGAKTIALILLLAVAFVSISSVTDSPVIDQAVFDNFYKVYKSSELPEFARANFDRFSQFAKARFDELARNLHTWFTKSLSSISEFISDVRGAHNLAKLQYYNLTVLDDYPLVDQYPIFGHGENEIGDTSAPVWNAQESDAAPETDNDEYNEDISVENYEVYEEQVLQDIGAIDGVENALDAPEPEEVLEGQPATMIESEQALLLAEAVNSETKEAQEGDANLNVENQPSLNSEFAEIGIEAFGTGNIETKQAPENDAGFNVDKQSDIGLDSEVAEIDTAMDVDYAEETSASIDAAIRGNEQGLEAADVLPHIVLYLLLCAVTVLIAGAVFNWSRTSRSRSKRKSSVEQSVFDKDNNSSPSQKKEQVSPDEASLRNGPIEMDELGEPCPSEMSSFQQSSSSYSEKVVKQLNETAHSREKKRKNNRRESLASSTDYSMSSSSYGSLTVYEKIPSKPGHDEETIITPVRRSSRIRSLATSPS</sequence>
<feature type="region of interest" description="Disordered" evidence="1">
    <location>
        <begin position="1"/>
        <end position="112"/>
    </location>
</feature>
<keyword evidence="2" id="KW-0812">Transmembrane</keyword>
<feature type="compositionally biased region" description="Low complexity" evidence="1">
    <location>
        <begin position="794"/>
        <end position="809"/>
    </location>
</feature>